<evidence type="ECO:0000313" key="7">
    <source>
        <dbReference type="EMBL" id="CDO08152.1"/>
    </source>
</evidence>
<dbReference type="Proteomes" id="UP000028870">
    <property type="component" value="Unassembled WGS sequence"/>
</dbReference>
<dbReference type="GO" id="GO:0016787">
    <property type="term" value="F:hydrolase activity"/>
    <property type="evidence" value="ECO:0007669"/>
    <property type="project" value="UniProtKB-KW"/>
</dbReference>
<dbReference type="InterPro" id="IPR032466">
    <property type="entry name" value="Metal_Hydrolase"/>
</dbReference>
<keyword evidence="8" id="KW-1185">Reference proteome</keyword>
<evidence type="ECO:0000256" key="4">
    <source>
        <dbReference type="ARBA" id="ARBA00036832"/>
    </source>
</evidence>
<evidence type="ECO:0000256" key="2">
    <source>
        <dbReference type="ARBA" id="ARBA00022833"/>
    </source>
</evidence>
<dbReference type="GO" id="GO:0005829">
    <property type="term" value="C:cytosol"/>
    <property type="evidence" value="ECO:0007669"/>
    <property type="project" value="TreeGrafter"/>
</dbReference>
<gene>
    <name evidence="7" type="ORF">BN977_02971</name>
</gene>
<evidence type="ECO:0000259" key="6">
    <source>
        <dbReference type="Pfam" id="PF04909"/>
    </source>
</evidence>
<dbReference type="Gene3D" id="3.20.20.140">
    <property type="entry name" value="Metal-dependent hydrolases"/>
    <property type="match status" value="1"/>
</dbReference>
<dbReference type="InterPro" id="IPR032465">
    <property type="entry name" value="ACMSD"/>
</dbReference>
<dbReference type="InterPro" id="IPR006680">
    <property type="entry name" value="Amidohydro-rel"/>
</dbReference>
<comment type="catalytic activity">
    <reaction evidence="4">
        <text>6-methylsalicylate + H(+) = 3-methylphenol + CO2</text>
        <dbReference type="Rhea" id="RHEA:23112"/>
        <dbReference type="ChEBI" id="CHEBI:15378"/>
        <dbReference type="ChEBI" id="CHEBI:16526"/>
        <dbReference type="ChEBI" id="CHEBI:17231"/>
        <dbReference type="ChEBI" id="CHEBI:36658"/>
        <dbReference type="EC" id="4.1.1.52"/>
    </reaction>
    <physiologicalReaction direction="left-to-right" evidence="4">
        <dbReference type="Rhea" id="RHEA:23113"/>
    </physiologicalReaction>
</comment>
<proteinExistence type="predicted"/>
<feature type="domain" description="Amidohydrolase-related" evidence="6">
    <location>
        <begin position="8"/>
        <end position="209"/>
    </location>
</feature>
<keyword evidence="3" id="KW-0456">Lyase</keyword>
<dbReference type="GO" id="GO:0046872">
    <property type="term" value="F:metal ion binding"/>
    <property type="evidence" value="ECO:0007669"/>
    <property type="project" value="UniProtKB-KW"/>
</dbReference>
<evidence type="ECO:0000313" key="8">
    <source>
        <dbReference type="Proteomes" id="UP000028870"/>
    </source>
</evidence>
<dbReference type="EC" id="4.1.1.52" evidence="5"/>
<name>W9AZ19_MYCCO</name>
<organism evidence="7 8">
    <name type="scientific">Mycolicibacterium cosmeticum</name>
    <dbReference type="NCBI Taxonomy" id="258533"/>
    <lineage>
        <taxon>Bacteria</taxon>
        <taxon>Bacillati</taxon>
        <taxon>Actinomycetota</taxon>
        <taxon>Actinomycetes</taxon>
        <taxon>Mycobacteriales</taxon>
        <taxon>Mycobacteriaceae</taxon>
        <taxon>Mycolicibacterium</taxon>
    </lineage>
</organism>
<dbReference type="EMBL" id="CCBB010000001">
    <property type="protein sequence ID" value="CDO08152.1"/>
    <property type="molecule type" value="Genomic_DNA"/>
</dbReference>
<dbReference type="PANTHER" id="PTHR21240:SF29">
    <property type="entry name" value="AMIDOHYDROLASE-RELATED DOMAIN-CONTAINING PROTEIN"/>
    <property type="match status" value="1"/>
</dbReference>
<evidence type="ECO:0000256" key="1">
    <source>
        <dbReference type="ARBA" id="ARBA00022723"/>
    </source>
</evidence>
<dbReference type="GO" id="GO:0047596">
    <property type="term" value="F:6-methylsalicylate decarboxylase activity"/>
    <property type="evidence" value="ECO:0007669"/>
    <property type="project" value="UniProtKB-EC"/>
</dbReference>
<reference evidence="7" key="2">
    <citation type="submission" date="2014-03" db="EMBL/GenBank/DDBJ databases">
        <authorList>
            <person name="Urmite Genomes"/>
        </authorList>
    </citation>
    <scope>NUCLEOTIDE SEQUENCE</scope>
    <source>
        <strain evidence="7">DSM 44829</strain>
    </source>
</reference>
<keyword evidence="2" id="KW-0862">Zinc</keyword>
<dbReference type="eggNOG" id="COG2159">
    <property type="taxonomic scope" value="Bacteria"/>
</dbReference>
<dbReference type="RefSeq" id="WP_272913605.1">
    <property type="nucleotide sequence ID" value="NZ_CCBB010000001.1"/>
</dbReference>
<keyword evidence="1" id="KW-0479">Metal-binding</keyword>
<sequence>MVVSPKRIDVHTHYVPPFWGESLHEHGGDPSGWTLPSWDPDTHRRFMADNGIATSILSLTAPSVVGWPDDERRAMARRVNEYSTALVTEQPEAFGYFATLPLPDVDGAVTEACFALDELHADGVVLLSSYDDVYLGDTRLAPLWSALDERSAVVFVHPGHPSIATLPGVPGPLVDYPFESTRTAVHMVFNGIHDMYPGVKIVLSHAGGFLPYAVTRFCLLQAELDPQGPPADDLEGKFKRFYFDTALSSSAYALPSFLAFADPRPHPVRQRLPLRPGCGGNTVHRVTRCRNR</sequence>
<accession>W9AZ19</accession>
<dbReference type="GO" id="GO:0019748">
    <property type="term" value="P:secondary metabolic process"/>
    <property type="evidence" value="ECO:0007669"/>
    <property type="project" value="TreeGrafter"/>
</dbReference>
<reference evidence="7" key="1">
    <citation type="submission" date="2014-03" db="EMBL/GenBank/DDBJ databases">
        <title>Draft Genome Sequence of Mycobacterium cosmeticum DSM 44829.</title>
        <authorList>
            <person name="Croce O."/>
            <person name="Robert C."/>
            <person name="Raoult D."/>
            <person name="Drancourt M."/>
        </authorList>
    </citation>
    <scope>NUCLEOTIDE SEQUENCE [LARGE SCALE GENOMIC DNA]</scope>
    <source>
        <strain evidence="7">DSM 44829</strain>
    </source>
</reference>
<dbReference type="AlphaFoldDB" id="W9AZ19"/>
<evidence type="ECO:0000256" key="3">
    <source>
        <dbReference type="ARBA" id="ARBA00023239"/>
    </source>
</evidence>
<dbReference type="PANTHER" id="PTHR21240">
    <property type="entry name" value="2-AMINO-3-CARBOXYLMUCONATE-6-SEMIALDEHYDE DECARBOXYLASE"/>
    <property type="match status" value="1"/>
</dbReference>
<dbReference type="STRING" id="258533.BN977_02971"/>
<comment type="caution">
    <text evidence="7">The sequence shown here is derived from an EMBL/GenBank/DDBJ whole genome shotgun (WGS) entry which is preliminary data.</text>
</comment>
<protein>
    <recommendedName>
        <fullName evidence="5">6-methylsalicylate decarboxylase</fullName>
        <ecNumber evidence="5">4.1.1.52</ecNumber>
    </recommendedName>
</protein>
<dbReference type="SUPFAM" id="SSF51556">
    <property type="entry name" value="Metallo-dependent hydrolases"/>
    <property type="match status" value="1"/>
</dbReference>
<evidence type="ECO:0000256" key="5">
    <source>
        <dbReference type="ARBA" id="ARBA00038889"/>
    </source>
</evidence>
<dbReference type="Pfam" id="PF04909">
    <property type="entry name" value="Amidohydro_2"/>
    <property type="match status" value="1"/>
</dbReference>